<keyword evidence="3" id="KW-1003">Cell membrane</keyword>
<evidence type="ECO:0000256" key="4">
    <source>
        <dbReference type="ARBA" id="ARBA00022617"/>
    </source>
</evidence>
<evidence type="ECO:0000256" key="11">
    <source>
        <dbReference type="ARBA" id="ARBA00023121"/>
    </source>
</evidence>
<dbReference type="InterPro" id="IPR001199">
    <property type="entry name" value="Cyt_B5-like_heme/steroid-bd"/>
</dbReference>
<dbReference type="SUPFAM" id="SSF46938">
    <property type="entry name" value="CRAL/TRIO N-terminal domain"/>
    <property type="match status" value="1"/>
</dbReference>
<keyword evidence="8" id="KW-0256">Endoplasmic reticulum</keyword>
<keyword evidence="12 15" id="KW-0472">Membrane</keyword>
<gene>
    <name evidence="18" type="ORF">POM88_041464</name>
</gene>
<name>A0AAD8HFY3_9APIA</name>
<evidence type="ECO:0000256" key="13">
    <source>
        <dbReference type="ARBA" id="ARBA00038357"/>
    </source>
</evidence>
<keyword evidence="5" id="KW-0754">Steroid-binding</keyword>
<keyword evidence="19" id="KW-1185">Reference proteome</keyword>
<accession>A0AAD8HFY3</accession>
<evidence type="ECO:0000256" key="15">
    <source>
        <dbReference type="SAM" id="Phobius"/>
    </source>
</evidence>
<dbReference type="InterPro" id="IPR011074">
    <property type="entry name" value="CRAL/TRIO_N_dom"/>
</dbReference>
<dbReference type="InterPro" id="IPR036865">
    <property type="entry name" value="CRAL-TRIO_dom_sf"/>
</dbReference>
<evidence type="ECO:0000256" key="7">
    <source>
        <dbReference type="ARBA" id="ARBA00022723"/>
    </source>
</evidence>
<keyword evidence="11" id="KW-0446">Lipid-binding</keyword>
<comment type="caution">
    <text evidence="18">The sequence shown here is derived from an EMBL/GenBank/DDBJ whole genome shotgun (WGS) entry which is preliminary data.</text>
</comment>
<dbReference type="PANTHER" id="PTHR10281">
    <property type="entry name" value="MEMBRANE-ASSOCIATED PROGESTERONE RECEPTOR COMPONENT-RELATED"/>
    <property type="match status" value="1"/>
</dbReference>
<dbReference type="Pfam" id="PF03765">
    <property type="entry name" value="CRAL_TRIO_N"/>
    <property type="match status" value="1"/>
</dbReference>
<feature type="domain" description="CRAL/TRIO N-terminal" evidence="16">
    <location>
        <begin position="331"/>
        <end position="356"/>
    </location>
</feature>
<evidence type="ECO:0000313" key="18">
    <source>
        <dbReference type="EMBL" id="KAK1365903.1"/>
    </source>
</evidence>
<comment type="subcellular location">
    <subcellularLocation>
        <location evidence="1">Cell membrane</location>
    </subcellularLocation>
    <subcellularLocation>
        <location evidence="2">Endoplasmic reticulum</location>
    </subcellularLocation>
</comment>
<dbReference type="SMART" id="SM01117">
    <property type="entry name" value="Cyt-b5"/>
    <property type="match status" value="1"/>
</dbReference>
<dbReference type="GO" id="GO:0005496">
    <property type="term" value="F:steroid binding"/>
    <property type="evidence" value="ECO:0007669"/>
    <property type="project" value="UniProtKB-KW"/>
</dbReference>
<reference evidence="18" key="1">
    <citation type="submission" date="2023-02" db="EMBL/GenBank/DDBJ databases">
        <title>Genome of toxic invasive species Heracleum sosnowskyi carries increased number of genes despite the absence of recent whole-genome duplications.</title>
        <authorList>
            <person name="Schelkunov M."/>
            <person name="Shtratnikova V."/>
            <person name="Makarenko M."/>
            <person name="Klepikova A."/>
            <person name="Omelchenko D."/>
            <person name="Novikova G."/>
            <person name="Obukhova E."/>
            <person name="Bogdanov V."/>
            <person name="Penin A."/>
            <person name="Logacheva M."/>
        </authorList>
    </citation>
    <scope>NUCLEOTIDE SEQUENCE</scope>
    <source>
        <strain evidence="18">Hsosn_3</strain>
        <tissue evidence="18">Leaf</tissue>
    </source>
</reference>
<evidence type="ECO:0000256" key="8">
    <source>
        <dbReference type="ARBA" id="ARBA00022824"/>
    </source>
</evidence>
<dbReference type="Pfam" id="PF00173">
    <property type="entry name" value="Cyt-b5"/>
    <property type="match status" value="1"/>
</dbReference>
<evidence type="ECO:0008006" key="20">
    <source>
        <dbReference type="Google" id="ProtNLM"/>
    </source>
</evidence>
<evidence type="ECO:0000256" key="14">
    <source>
        <dbReference type="SAM" id="MobiDB-lite"/>
    </source>
</evidence>
<keyword evidence="10" id="KW-0408">Iron</keyword>
<keyword evidence="7" id="KW-0479">Metal-binding</keyword>
<dbReference type="Gene3D" id="3.10.120.10">
    <property type="entry name" value="Cytochrome b5-like heme/steroid binding domain"/>
    <property type="match status" value="1"/>
</dbReference>
<sequence>MGFYATSMDTITYYSGLSPPAFFTILALMYVVYKVVCGMFVAADDYMAVKRTNDFVLREPVQLGDVTVDELRAYDGSDPNKPLLMAIKGQIYDVSRSRMFYGPGGPYALFAGRDASRALALMSFESKDLTGNIDGLSPDELEVLQDWEYKFMEKYVKVGQVVSEKSRIEHNEDEDKVHENHSAEETGTQYRLIYWKPVSYRRHCLAWPIISQVYFSLSSPVSLSQFSLCIGFLQAHQVFYCLLTHCKSAIVCAVFLNTKFNIMSRKFQASEKEKILSPEEQQTLSLQLKCLSKEKSYSIQKAHANVLDSILISDIRKQIGPAANKFPTLFSDTSILRFLRARNWNTKKATKMLKDAFKWQLDFKQENIRWEDIAHEAETGKIYRADYFYKHGRSVVVMRPGYEMVKPIIDQKMYQKVRFVHSNDPESRKTMESIFDMGKVESAFGGKNKVGIDDENTGTESQSTKKVANVEIDGADKGHT</sequence>
<keyword evidence="6 15" id="KW-0812">Transmembrane</keyword>
<organism evidence="18 19">
    <name type="scientific">Heracleum sosnowskyi</name>
    <dbReference type="NCBI Taxonomy" id="360622"/>
    <lineage>
        <taxon>Eukaryota</taxon>
        <taxon>Viridiplantae</taxon>
        <taxon>Streptophyta</taxon>
        <taxon>Embryophyta</taxon>
        <taxon>Tracheophyta</taxon>
        <taxon>Spermatophyta</taxon>
        <taxon>Magnoliopsida</taxon>
        <taxon>eudicotyledons</taxon>
        <taxon>Gunneridae</taxon>
        <taxon>Pentapetalae</taxon>
        <taxon>asterids</taxon>
        <taxon>campanulids</taxon>
        <taxon>Apiales</taxon>
        <taxon>Apiaceae</taxon>
        <taxon>Apioideae</taxon>
        <taxon>apioid superclade</taxon>
        <taxon>Tordylieae</taxon>
        <taxon>Tordyliinae</taxon>
        <taxon>Heracleum</taxon>
    </lineage>
</organism>
<evidence type="ECO:0000259" key="16">
    <source>
        <dbReference type="SMART" id="SM01100"/>
    </source>
</evidence>
<dbReference type="SUPFAM" id="SSF55856">
    <property type="entry name" value="Cytochrome b5-like heme/steroid binding domain"/>
    <property type="match status" value="1"/>
</dbReference>
<dbReference type="GO" id="GO:0005886">
    <property type="term" value="C:plasma membrane"/>
    <property type="evidence" value="ECO:0007669"/>
    <property type="project" value="UniProtKB-SubCell"/>
</dbReference>
<evidence type="ECO:0000256" key="6">
    <source>
        <dbReference type="ARBA" id="ARBA00022692"/>
    </source>
</evidence>
<evidence type="ECO:0000256" key="3">
    <source>
        <dbReference type="ARBA" id="ARBA00022475"/>
    </source>
</evidence>
<comment type="similarity">
    <text evidence="13">Belongs to the cytochrome b5 family. MAPR subfamily.</text>
</comment>
<evidence type="ECO:0000256" key="1">
    <source>
        <dbReference type="ARBA" id="ARBA00004236"/>
    </source>
</evidence>
<dbReference type="AlphaFoldDB" id="A0AAD8HFY3"/>
<evidence type="ECO:0000256" key="9">
    <source>
        <dbReference type="ARBA" id="ARBA00022989"/>
    </source>
</evidence>
<feature type="region of interest" description="Disordered" evidence="14">
    <location>
        <begin position="447"/>
        <end position="480"/>
    </location>
</feature>
<evidence type="ECO:0000259" key="17">
    <source>
        <dbReference type="SMART" id="SM01117"/>
    </source>
</evidence>
<feature type="domain" description="Cytochrome b5 heme-binding" evidence="17">
    <location>
        <begin position="66"/>
        <end position="162"/>
    </location>
</feature>
<dbReference type="Gene3D" id="3.40.525.10">
    <property type="entry name" value="CRAL-TRIO lipid binding domain"/>
    <property type="match status" value="1"/>
</dbReference>
<evidence type="ECO:0000256" key="10">
    <source>
        <dbReference type="ARBA" id="ARBA00023004"/>
    </source>
</evidence>
<dbReference type="FunFam" id="3.10.120.10:FF:000006">
    <property type="entry name" value="Membrane steroid-binding protein 1"/>
    <property type="match status" value="1"/>
</dbReference>
<dbReference type="EMBL" id="JAUIZM010000009">
    <property type="protein sequence ID" value="KAK1365903.1"/>
    <property type="molecule type" value="Genomic_DNA"/>
</dbReference>
<dbReference type="InterPro" id="IPR036273">
    <property type="entry name" value="CRAL/TRIO_N_dom_sf"/>
</dbReference>
<evidence type="ECO:0000256" key="2">
    <source>
        <dbReference type="ARBA" id="ARBA00004240"/>
    </source>
</evidence>
<proteinExistence type="inferred from homology"/>
<dbReference type="GO" id="GO:0046872">
    <property type="term" value="F:metal ion binding"/>
    <property type="evidence" value="ECO:0007669"/>
    <property type="project" value="UniProtKB-KW"/>
</dbReference>
<dbReference type="SUPFAM" id="SSF52087">
    <property type="entry name" value="CRAL/TRIO domain"/>
    <property type="match status" value="1"/>
</dbReference>
<evidence type="ECO:0000256" key="12">
    <source>
        <dbReference type="ARBA" id="ARBA00023136"/>
    </source>
</evidence>
<dbReference type="InterPro" id="IPR036400">
    <property type="entry name" value="Cyt_B5-like_heme/steroid_sf"/>
</dbReference>
<keyword evidence="9 15" id="KW-1133">Transmembrane helix</keyword>
<dbReference type="InterPro" id="IPR050577">
    <property type="entry name" value="MAPR/NEUFC/NENF-like"/>
</dbReference>
<dbReference type="PANTHER" id="PTHR10281:SF72">
    <property type="entry name" value="NEUDESIN"/>
    <property type="match status" value="1"/>
</dbReference>
<evidence type="ECO:0000313" key="19">
    <source>
        <dbReference type="Proteomes" id="UP001237642"/>
    </source>
</evidence>
<evidence type="ECO:0000256" key="5">
    <source>
        <dbReference type="ARBA" id="ARBA00022665"/>
    </source>
</evidence>
<dbReference type="Proteomes" id="UP001237642">
    <property type="component" value="Unassembled WGS sequence"/>
</dbReference>
<reference evidence="18" key="2">
    <citation type="submission" date="2023-05" db="EMBL/GenBank/DDBJ databases">
        <authorList>
            <person name="Schelkunov M.I."/>
        </authorList>
    </citation>
    <scope>NUCLEOTIDE SEQUENCE</scope>
    <source>
        <strain evidence="18">Hsosn_3</strain>
        <tissue evidence="18">Leaf</tissue>
    </source>
</reference>
<dbReference type="GO" id="GO:0005783">
    <property type="term" value="C:endoplasmic reticulum"/>
    <property type="evidence" value="ECO:0007669"/>
    <property type="project" value="UniProtKB-SubCell"/>
</dbReference>
<protein>
    <recommendedName>
        <fullName evidence="20">Cytochrome b5 heme-binding domain-containing protein</fullName>
    </recommendedName>
</protein>
<keyword evidence="4" id="KW-0349">Heme</keyword>
<dbReference type="SMART" id="SM01100">
    <property type="entry name" value="CRAL_TRIO_N"/>
    <property type="match status" value="1"/>
</dbReference>
<feature type="transmembrane region" description="Helical" evidence="15">
    <location>
        <begin position="20"/>
        <end position="43"/>
    </location>
</feature>